<dbReference type="RefSeq" id="WP_378613577.1">
    <property type="nucleotide sequence ID" value="NZ_JBHSAX010000014.1"/>
</dbReference>
<evidence type="ECO:0008006" key="3">
    <source>
        <dbReference type="Google" id="ProtNLM"/>
    </source>
</evidence>
<evidence type="ECO:0000313" key="1">
    <source>
        <dbReference type="EMBL" id="MFC3963845.1"/>
    </source>
</evidence>
<organism evidence="1 2">
    <name type="scientific">Nocardia jiangsuensis</name>
    <dbReference type="NCBI Taxonomy" id="1691563"/>
    <lineage>
        <taxon>Bacteria</taxon>
        <taxon>Bacillati</taxon>
        <taxon>Actinomycetota</taxon>
        <taxon>Actinomycetes</taxon>
        <taxon>Mycobacteriales</taxon>
        <taxon>Nocardiaceae</taxon>
        <taxon>Nocardia</taxon>
    </lineage>
</organism>
<proteinExistence type="predicted"/>
<dbReference type="Proteomes" id="UP001595696">
    <property type="component" value="Unassembled WGS sequence"/>
</dbReference>
<dbReference type="EMBL" id="JBHSAX010000014">
    <property type="protein sequence ID" value="MFC3963845.1"/>
    <property type="molecule type" value="Genomic_DNA"/>
</dbReference>
<accession>A0ABV8DV53</accession>
<keyword evidence="2" id="KW-1185">Reference proteome</keyword>
<comment type="caution">
    <text evidence="1">The sequence shown here is derived from an EMBL/GenBank/DDBJ whole genome shotgun (WGS) entry which is preliminary data.</text>
</comment>
<name>A0ABV8DV53_9NOCA</name>
<evidence type="ECO:0000313" key="2">
    <source>
        <dbReference type="Proteomes" id="UP001595696"/>
    </source>
</evidence>
<gene>
    <name evidence="1" type="ORF">ACFO0B_17780</name>
</gene>
<sequence length="83" mass="9076">MYSAAAAPISLRYLERRLLVLTRGYLLNLLGPLPDAELEVKAYVMVSVGVASSLRIGLEAPAHLDRDQVIGEIARMVSGWLQP</sequence>
<reference evidence="2" key="1">
    <citation type="journal article" date="2019" name="Int. J. Syst. Evol. Microbiol.">
        <title>The Global Catalogue of Microorganisms (GCM) 10K type strain sequencing project: providing services to taxonomists for standard genome sequencing and annotation.</title>
        <authorList>
            <consortium name="The Broad Institute Genomics Platform"/>
            <consortium name="The Broad Institute Genome Sequencing Center for Infectious Disease"/>
            <person name="Wu L."/>
            <person name="Ma J."/>
        </authorList>
    </citation>
    <scope>NUCLEOTIDE SEQUENCE [LARGE SCALE GENOMIC DNA]</scope>
    <source>
        <strain evidence="2">CGMCC 4.7330</strain>
    </source>
</reference>
<protein>
    <recommendedName>
        <fullName evidence="3">Tetracyclin repressor-like C-terminal domain-containing protein</fullName>
    </recommendedName>
</protein>